<comment type="catalytic activity">
    <reaction evidence="4">
        <text>[thioredoxin]-disulfide + L-methionine + H2O = L-methionine (S)-S-oxide + [thioredoxin]-dithiol</text>
        <dbReference type="Rhea" id="RHEA:19993"/>
        <dbReference type="Rhea" id="RHEA-COMP:10698"/>
        <dbReference type="Rhea" id="RHEA-COMP:10700"/>
        <dbReference type="ChEBI" id="CHEBI:15377"/>
        <dbReference type="ChEBI" id="CHEBI:29950"/>
        <dbReference type="ChEBI" id="CHEBI:50058"/>
        <dbReference type="ChEBI" id="CHEBI:57844"/>
        <dbReference type="ChEBI" id="CHEBI:58772"/>
        <dbReference type="EC" id="1.8.4.11"/>
    </reaction>
</comment>
<evidence type="ECO:0000256" key="3">
    <source>
        <dbReference type="ARBA" id="ARBA00047806"/>
    </source>
</evidence>
<dbReference type="InterPro" id="IPR002569">
    <property type="entry name" value="Met_Sox_Rdtase_MsrA_dom"/>
</dbReference>
<sequence length="158" mass="17632">MIGFGGGCHWCTEAVFSHLRGVGRVEQGWIASVAPDDDFSEAVRVTFSPGAIPLAVLIDVHLRTHSSGSDHSMRGKYRSAVYAPDEGTERLAEAALAQAQMEMRSAVVTRVLPLTAFRPSGDRYQRYYERRPDAPFCRTYIDPKLAKMRRRYGVRVLG</sequence>
<dbReference type="EC" id="1.8.4.11" evidence="1"/>
<dbReference type="AlphaFoldDB" id="A0A840I0N2"/>
<dbReference type="SUPFAM" id="SSF55068">
    <property type="entry name" value="Peptide methionine sulfoxide reductase"/>
    <property type="match status" value="1"/>
</dbReference>
<evidence type="ECO:0000256" key="4">
    <source>
        <dbReference type="ARBA" id="ARBA00048782"/>
    </source>
</evidence>
<gene>
    <name evidence="6" type="ORF">GGQ59_000889</name>
</gene>
<comment type="catalytic activity">
    <reaction evidence="3">
        <text>L-methionyl-[protein] + [thioredoxin]-disulfide + H2O = L-methionyl-(S)-S-oxide-[protein] + [thioredoxin]-dithiol</text>
        <dbReference type="Rhea" id="RHEA:14217"/>
        <dbReference type="Rhea" id="RHEA-COMP:10698"/>
        <dbReference type="Rhea" id="RHEA-COMP:10700"/>
        <dbReference type="Rhea" id="RHEA-COMP:12313"/>
        <dbReference type="Rhea" id="RHEA-COMP:12315"/>
        <dbReference type="ChEBI" id="CHEBI:15377"/>
        <dbReference type="ChEBI" id="CHEBI:16044"/>
        <dbReference type="ChEBI" id="CHEBI:29950"/>
        <dbReference type="ChEBI" id="CHEBI:44120"/>
        <dbReference type="ChEBI" id="CHEBI:50058"/>
        <dbReference type="EC" id="1.8.4.11"/>
    </reaction>
</comment>
<protein>
    <recommendedName>
        <fullName evidence="1">peptide-methionine (S)-S-oxide reductase</fullName>
        <ecNumber evidence="1">1.8.4.11</ecNumber>
    </recommendedName>
</protein>
<evidence type="ECO:0000313" key="6">
    <source>
        <dbReference type="EMBL" id="MBB4658389.1"/>
    </source>
</evidence>
<evidence type="ECO:0000256" key="2">
    <source>
        <dbReference type="ARBA" id="ARBA00023002"/>
    </source>
</evidence>
<dbReference type="Pfam" id="PF01625">
    <property type="entry name" value="PMSR"/>
    <property type="match status" value="1"/>
</dbReference>
<evidence type="ECO:0000259" key="5">
    <source>
        <dbReference type="Pfam" id="PF01625"/>
    </source>
</evidence>
<keyword evidence="7" id="KW-1185">Reference proteome</keyword>
<dbReference type="Gene3D" id="3.30.1060.10">
    <property type="entry name" value="Peptide methionine sulphoxide reductase MsrA"/>
    <property type="match status" value="1"/>
</dbReference>
<reference evidence="6 7" key="1">
    <citation type="submission" date="2020-08" db="EMBL/GenBank/DDBJ databases">
        <title>Genomic Encyclopedia of Type Strains, Phase IV (KMG-IV): sequencing the most valuable type-strain genomes for metagenomic binning, comparative biology and taxonomic classification.</title>
        <authorList>
            <person name="Goeker M."/>
        </authorList>
    </citation>
    <scope>NUCLEOTIDE SEQUENCE [LARGE SCALE GENOMIC DNA]</scope>
    <source>
        <strain evidence="6 7">DSM 102850</strain>
    </source>
</reference>
<dbReference type="InterPro" id="IPR036509">
    <property type="entry name" value="Met_Sox_Rdtase_MsrA_sf"/>
</dbReference>
<feature type="domain" description="Peptide methionine sulphoxide reductase MsrA" evidence="5">
    <location>
        <begin position="2"/>
        <end position="137"/>
    </location>
</feature>
<dbReference type="EMBL" id="JACHOB010000001">
    <property type="protein sequence ID" value="MBB4658389.1"/>
    <property type="molecule type" value="Genomic_DNA"/>
</dbReference>
<dbReference type="PANTHER" id="PTHR43774:SF1">
    <property type="entry name" value="PEPTIDE METHIONINE SULFOXIDE REDUCTASE MSRA 2"/>
    <property type="match status" value="1"/>
</dbReference>
<dbReference type="Proteomes" id="UP000563524">
    <property type="component" value="Unassembled WGS sequence"/>
</dbReference>
<keyword evidence="2 6" id="KW-0560">Oxidoreductase</keyword>
<evidence type="ECO:0000256" key="1">
    <source>
        <dbReference type="ARBA" id="ARBA00012502"/>
    </source>
</evidence>
<comment type="caution">
    <text evidence="6">The sequence shown here is derived from an EMBL/GenBank/DDBJ whole genome shotgun (WGS) entry which is preliminary data.</text>
</comment>
<dbReference type="GO" id="GO:0008113">
    <property type="term" value="F:peptide-methionine (S)-S-oxide reductase activity"/>
    <property type="evidence" value="ECO:0007669"/>
    <property type="project" value="UniProtKB-EC"/>
</dbReference>
<accession>A0A840I0N2</accession>
<organism evidence="6 7">
    <name type="scientific">Parvularcula dongshanensis</name>
    <dbReference type="NCBI Taxonomy" id="1173995"/>
    <lineage>
        <taxon>Bacteria</taxon>
        <taxon>Pseudomonadati</taxon>
        <taxon>Pseudomonadota</taxon>
        <taxon>Alphaproteobacteria</taxon>
        <taxon>Parvularculales</taxon>
        <taxon>Parvularculaceae</taxon>
        <taxon>Parvularcula</taxon>
    </lineage>
</organism>
<evidence type="ECO:0000313" key="7">
    <source>
        <dbReference type="Proteomes" id="UP000563524"/>
    </source>
</evidence>
<dbReference type="PANTHER" id="PTHR43774">
    <property type="entry name" value="PEPTIDE METHIONINE SULFOXIDE REDUCTASE"/>
    <property type="match status" value="1"/>
</dbReference>
<name>A0A840I0N2_9PROT</name>
<proteinExistence type="predicted"/>